<evidence type="ECO:0000313" key="2">
    <source>
        <dbReference type="EMBL" id="SDE71423.1"/>
    </source>
</evidence>
<feature type="chain" id="PRO_5011517631" evidence="1">
    <location>
        <begin position="20"/>
        <end position="286"/>
    </location>
</feature>
<dbReference type="Gene3D" id="1.25.40.10">
    <property type="entry name" value="Tetratricopeptide repeat domain"/>
    <property type="match status" value="1"/>
</dbReference>
<keyword evidence="1" id="KW-0732">Signal</keyword>
<gene>
    <name evidence="2" type="ORF">SAMN05421855_102362</name>
</gene>
<proteinExistence type="predicted"/>
<evidence type="ECO:0000256" key="1">
    <source>
        <dbReference type="SAM" id="SignalP"/>
    </source>
</evidence>
<accession>A0A1G7F685</accession>
<feature type="signal peptide" evidence="1">
    <location>
        <begin position="1"/>
        <end position="19"/>
    </location>
</feature>
<dbReference type="STRING" id="227084.SAMN05421855_102362"/>
<reference evidence="2 3" key="1">
    <citation type="submission" date="2016-10" db="EMBL/GenBank/DDBJ databases">
        <authorList>
            <person name="de Groot N.N."/>
        </authorList>
    </citation>
    <scope>NUCLEOTIDE SEQUENCE [LARGE SCALE GENOMIC DNA]</scope>
    <source>
        <strain evidence="2 3">DSM 16195</strain>
    </source>
</reference>
<sequence length="286" mass="31471">MKKILLFAFVMSLGITAQAQIETPAPSPFQKIEQKVGLTDVTLEYSRPAMRGRTIFGDLVPFGEIWRTGANANTKITFSDDVVIGGKTLKAGSYAIYTRPALSNWDVIFYSDANNSGTPKKWDESKVAATVSAQVYPMPMDIQSFTMSFDDLTNDSAVLGILWEKTYVGVPIKFGTDEAVSASIDNVMNGPGARDYYAAAVYYLESGKDINKAKTWIDKAINMSDSPAFWQYRQQSLIYAKAGDKKGAIEAAKKSLKLAKEAGNNDYVTMNTKSINVWEGRPSIDK</sequence>
<dbReference type="InterPro" id="IPR011990">
    <property type="entry name" value="TPR-like_helical_dom_sf"/>
</dbReference>
<dbReference type="EMBL" id="FNBA01000002">
    <property type="protein sequence ID" value="SDE71423.1"/>
    <property type="molecule type" value="Genomic_DNA"/>
</dbReference>
<dbReference type="AlphaFoldDB" id="A0A1G7F685"/>
<evidence type="ECO:0000313" key="3">
    <source>
        <dbReference type="Proteomes" id="UP000199321"/>
    </source>
</evidence>
<dbReference type="Pfam" id="PF11138">
    <property type="entry name" value="DUF2911"/>
    <property type="match status" value="1"/>
</dbReference>
<dbReference type="RefSeq" id="WP_093142773.1">
    <property type="nucleotide sequence ID" value="NZ_BMWO01000002.1"/>
</dbReference>
<dbReference type="Proteomes" id="UP000199321">
    <property type="component" value="Unassembled WGS sequence"/>
</dbReference>
<organism evidence="2 3">
    <name type="scientific">Ulvibacter litoralis</name>
    <dbReference type="NCBI Taxonomy" id="227084"/>
    <lineage>
        <taxon>Bacteria</taxon>
        <taxon>Pseudomonadati</taxon>
        <taxon>Bacteroidota</taxon>
        <taxon>Flavobacteriia</taxon>
        <taxon>Flavobacteriales</taxon>
        <taxon>Flavobacteriaceae</taxon>
        <taxon>Ulvibacter</taxon>
    </lineage>
</organism>
<protein>
    <submittedName>
        <fullName evidence="2">Uncharacterized protein</fullName>
    </submittedName>
</protein>
<dbReference type="InterPro" id="IPR021314">
    <property type="entry name" value="DUF2911"/>
</dbReference>
<keyword evidence="3" id="KW-1185">Reference proteome</keyword>
<dbReference type="OrthoDB" id="187854at2"/>
<name>A0A1G7F685_9FLAO</name>